<dbReference type="SUPFAM" id="SSF82544">
    <property type="entry name" value="GckA/TtuD-like"/>
    <property type="match status" value="1"/>
</dbReference>
<gene>
    <name evidence="12" type="primary">ORF84924</name>
    <name evidence="13" type="synonym">ORF84927</name>
</gene>
<keyword evidence="8" id="KW-0067">ATP-binding</keyword>
<dbReference type="EMBL" id="HACG01026153">
    <property type="protein sequence ID" value="CEK73018.1"/>
    <property type="molecule type" value="Transcribed_RNA"/>
</dbReference>
<accession>A0A0B6ZWQ3</accession>
<dbReference type="AlphaFoldDB" id="A0A0B6ZWQ3"/>
<organism evidence="12">
    <name type="scientific">Arion vulgaris</name>
    <dbReference type="NCBI Taxonomy" id="1028688"/>
    <lineage>
        <taxon>Eukaryota</taxon>
        <taxon>Metazoa</taxon>
        <taxon>Spiralia</taxon>
        <taxon>Lophotrochozoa</taxon>
        <taxon>Mollusca</taxon>
        <taxon>Gastropoda</taxon>
        <taxon>Heterobranchia</taxon>
        <taxon>Euthyneura</taxon>
        <taxon>Panpulmonata</taxon>
        <taxon>Eupulmonata</taxon>
        <taxon>Stylommatophora</taxon>
        <taxon>Helicina</taxon>
        <taxon>Arionoidea</taxon>
        <taxon>Arionidae</taxon>
        <taxon>Arion</taxon>
    </lineage>
</organism>
<dbReference type="InterPro" id="IPR037035">
    <property type="entry name" value="GK-like_C_sf"/>
</dbReference>
<evidence type="ECO:0000256" key="1">
    <source>
        <dbReference type="ARBA" id="ARBA00000694"/>
    </source>
</evidence>
<evidence type="ECO:0000256" key="5">
    <source>
        <dbReference type="ARBA" id="ARBA00022679"/>
    </source>
</evidence>
<dbReference type="EMBL" id="HACG01026154">
    <property type="protein sequence ID" value="CEK73019.1"/>
    <property type="molecule type" value="Transcribed_RNA"/>
</dbReference>
<dbReference type="PANTHER" id="PTHR12227">
    <property type="entry name" value="GLYCERATE KINASE"/>
    <property type="match status" value="1"/>
</dbReference>
<dbReference type="InterPro" id="IPR038614">
    <property type="entry name" value="GK_N_sf"/>
</dbReference>
<dbReference type="InterPro" id="IPR007835">
    <property type="entry name" value="MOFRL"/>
</dbReference>
<evidence type="ECO:0000259" key="11">
    <source>
        <dbReference type="Pfam" id="PF13660"/>
    </source>
</evidence>
<keyword evidence="5" id="KW-0808">Transferase</keyword>
<dbReference type="Gene3D" id="3.40.1480.10">
    <property type="entry name" value="MOFRL domain"/>
    <property type="match status" value="1"/>
</dbReference>
<dbReference type="GO" id="GO:0005524">
    <property type="term" value="F:ATP binding"/>
    <property type="evidence" value="ECO:0007669"/>
    <property type="project" value="UniProtKB-KW"/>
</dbReference>
<sequence length="684" mass="74347">MHPHIISHYSRNIYTRLLCRIKVSNLSDRTSKHAAVITDTFTRLSRSGICELPRTYCYFSNSINRHHSLKTPLLADVYALLKLNNLQIFCSSRSICSDTSYKNPNSTAASENQQQTKLHQDSTASNQCCTADELSLSQQTMTDREHPRPSGRHVKYPSAAYRGVAVSDDDVQLMNDAREIFDQAVDSVLPHNLVRNILKLSQNDTILTVDNVTYLLKQNVYVIGFGKAVIGMARAVEDCIGQHIVKGVISVPTGIRQTFQDEGKQDMLLEPDSRIVVMEGAAGNLPDVASHKAAMEIMKIAEEVKEDDILIVLISGGGSALLPSPKPPITLEDMLSLTRLMSKSGSSIIQLNTVRKEIEMLKGGGLAKLAQSAKVLALILSDVIGDPLDFIAGGPTVKDTSASEDSLRVLKELYITEAIPPSVRKVLNEEHNRNADQELDTLDWSLVQNVLVGSNKSACEVACARSVALGYLPYLLSTQVEGEAQDIGRMYISLAKYISLGLQGYEQNKEASDLENLLLSKFNIDHNKLKQLQELAQKAVTSGKKGVCIVAGGETTVIVKGKGIGGRNQEMAVAAAIELGESDHRLRSSLKVNDGRRSSTQTKVTFLAAGTDGIDGPNIAAGGVITAGFMAETATSGLDAKEFLNRNDTYTLLSKVDHGLNHVITGHTGTNVMDIHLVLITNMQ</sequence>
<dbReference type="Pfam" id="PF13660">
    <property type="entry name" value="DUF4147"/>
    <property type="match status" value="1"/>
</dbReference>
<evidence type="ECO:0000256" key="3">
    <source>
        <dbReference type="ARBA" id="ARBA00012101"/>
    </source>
</evidence>
<evidence type="ECO:0000313" key="12">
    <source>
        <dbReference type="EMBL" id="CEK73018.1"/>
    </source>
</evidence>
<evidence type="ECO:0000259" key="10">
    <source>
        <dbReference type="Pfam" id="PF05161"/>
    </source>
</evidence>
<evidence type="ECO:0000256" key="4">
    <source>
        <dbReference type="ARBA" id="ARBA00020720"/>
    </source>
</evidence>
<name>A0A0B6ZWQ3_9EUPU</name>
<dbReference type="Gene3D" id="3.40.50.10180">
    <property type="entry name" value="Glycerate kinase, MOFRL-like N-terminal domain"/>
    <property type="match status" value="1"/>
</dbReference>
<evidence type="ECO:0000256" key="8">
    <source>
        <dbReference type="ARBA" id="ARBA00022840"/>
    </source>
</evidence>
<dbReference type="GO" id="GO:0005737">
    <property type="term" value="C:cytoplasm"/>
    <property type="evidence" value="ECO:0007669"/>
    <property type="project" value="TreeGrafter"/>
</dbReference>
<dbReference type="EC" id="2.7.1.31" evidence="3"/>
<evidence type="ECO:0000313" key="13">
    <source>
        <dbReference type="EMBL" id="CEK73019.1"/>
    </source>
</evidence>
<feature type="domain" description="MOFRL-associated" evidence="11">
    <location>
        <begin position="177"/>
        <end position="428"/>
    </location>
</feature>
<dbReference type="InterPro" id="IPR025286">
    <property type="entry name" value="MOFRL_assoc_dom"/>
</dbReference>
<feature type="region of interest" description="Disordered" evidence="9">
    <location>
        <begin position="101"/>
        <end position="122"/>
    </location>
</feature>
<dbReference type="Pfam" id="PF05161">
    <property type="entry name" value="MOFRL"/>
    <property type="match status" value="1"/>
</dbReference>
<keyword evidence="6" id="KW-0547">Nucleotide-binding</keyword>
<dbReference type="FunFam" id="3.40.50.10180:FF:000001">
    <property type="entry name" value="Glycerate kinase"/>
    <property type="match status" value="1"/>
</dbReference>
<dbReference type="PANTHER" id="PTHR12227:SF0">
    <property type="entry name" value="GLYCERATE KINASE"/>
    <property type="match status" value="1"/>
</dbReference>
<protein>
    <recommendedName>
        <fullName evidence="4">Glycerate kinase</fullName>
        <ecNumber evidence="3">2.7.1.31</ecNumber>
    </recommendedName>
</protein>
<evidence type="ECO:0000256" key="7">
    <source>
        <dbReference type="ARBA" id="ARBA00022777"/>
    </source>
</evidence>
<dbReference type="GO" id="GO:0008887">
    <property type="term" value="F:glycerate kinase activity"/>
    <property type="evidence" value="ECO:0007669"/>
    <property type="project" value="UniProtKB-EC"/>
</dbReference>
<evidence type="ECO:0000256" key="6">
    <source>
        <dbReference type="ARBA" id="ARBA00022741"/>
    </source>
</evidence>
<evidence type="ECO:0000256" key="2">
    <source>
        <dbReference type="ARBA" id="ARBA00005393"/>
    </source>
</evidence>
<comment type="similarity">
    <text evidence="2">Belongs to the glycerate kinase type-2 family.</text>
</comment>
<reference evidence="12" key="1">
    <citation type="submission" date="2014-12" db="EMBL/GenBank/DDBJ databases">
        <title>Insight into the proteome of Arion vulgaris.</title>
        <authorList>
            <person name="Aradska J."/>
            <person name="Bulat T."/>
            <person name="Smidak R."/>
            <person name="Sarate P."/>
            <person name="Gangsoo J."/>
            <person name="Sialana F."/>
            <person name="Bilban M."/>
            <person name="Lubec G."/>
        </authorList>
    </citation>
    <scope>NUCLEOTIDE SEQUENCE</scope>
    <source>
        <tissue evidence="12">Skin</tissue>
    </source>
</reference>
<evidence type="ECO:0000256" key="9">
    <source>
        <dbReference type="SAM" id="MobiDB-lite"/>
    </source>
</evidence>
<feature type="domain" description="MOFRL" evidence="10">
    <location>
        <begin position="547"/>
        <end position="674"/>
    </location>
</feature>
<dbReference type="InterPro" id="IPR039760">
    <property type="entry name" value="MOFRL_protein"/>
</dbReference>
<proteinExistence type="inferred from homology"/>
<comment type="catalytic activity">
    <reaction evidence="1">
        <text>(R)-glycerate + ATP = (2R)-3-phosphoglycerate + ADP + H(+)</text>
        <dbReference type="Rhea" id="RHEA:23516"/>
        <dbReference type="ChEBI" id="CHEBI:15378"/>
        <dbReference type="ChEBI" id="CHEBI:16659"/>
        <dbReference type="ChEBI" id="CHEBI:30616"/>
        <dbReference type="ChEBI" id="CHEBI:58272"/>
        <dbReference type="ChEBI" id="CHEBI:456216"/>
        <dbReference type="EC" id="2.7.1.31"/>
    </reaction>
</comment>
<keyword evidence="7" id="KW-0418">Kinase</keyword>